<keyword evidence="3" id="KW-0479">Metal-binding</keyword>
<dbReference type="AlphaFoldDB" id="A0A4Q2RKV7"/>
<proteinExistence type="inferred from homology"/>
<evidence type="ECO:0000256" key="2">
    <source>
        <dbReference type="ARBA" id="ARBA00008779"/>
    </source>
</evidence>
<evidence type="ECO:0000256" key="6">
    <source>
        <dbReference type="ARBA" id="ARBA00022837"/>
    </source>
</evidence>
<dbReference type="Proteomes" id="UP000291838">
    <property type="component" value="Unassembled WGS sequence"/>
</dbReference>
<dbReference type="RefSeq" id="WP_129477425.1">
    <property type="nucleotide sequence ID" value="NZ_SDWS01000007.1"/>
</dbReference>
<dbReference type="InterPro" id="IPR050738">
    <property type="entry name" value="Sulfatase"/>
</dbReference>
<keyword evidence="4 8" id="KW-0732">Signal</keyword>
<evidence type="ECO:0000256" key="8">
    <source>
        <dbReference type="SAM" id="SignalP"/>
    </source>
</evidence>
<dbReference type="GO" id="GO:0004065">
    <property type="term" value="F:arylsulfatase activity"/>
    <property type="evidence" value="ECO:0007669"/>
    <property type="project" value="TreeGrafter"/>
</dbReference>
<comment type="caution">
    <text evidence="10">The sequence shown here is derived from an EMBL/GenBank/DDBJ whole genome shotgun (WGS) entry which is preliminary data.</text>
</comment>
<dbReference type="SUPFAM" id="SSF53649">
    <property type="entry name" value="Alkaline phosphatase-like"/>
    <property type="match status" value="1"/>
</dbReference>
<name>A0A4Q2RKV7_9ACTN</name>
<keyword evidence="11" id="KW-1185">Reference proteome</keyword>
<feature type="signal peptide" evidence="8">
    <location>
        <begin position="1"/>
        <end position="24"/>
    </location>
</feature>
<protein>
    <recommendedName>
        <fullName evidence="9">Sulfatase N-terminal domain-containing protein</fullName>
    </recommendedName>
</protein>
<accession>A0A4Q2RKV7</accession>
<keyword evidence="5" id="KW-0378">Hydrolase</keyword>
<feature type="chain" id="PRO_5039671337" description="Sulfatase N-terminal domain-containing protein" evidence="8">
    <location>
        <begin position="25"/>
        <end position="575"/>
    </location>
</feature>
<comment type="similarity">
    <text evidence="2">Belongs to the sulfatase family.</text>
</comment>
<evidence type="ECO:0000256" key="5">
    <source>
        <dbReference type="ARBA" id="ARBA00022801"/>
    </source>
</evidence>
<dbReference type="Pfam" id="PF00884">
    <property type="entry name" value="Sulfatase"/>
    <property type="match status" value="1"/>
</dbReference>
<dbReference type="InterPro" id="IPR000917">
    <property type="entry name" value="Sulfatase_N"/>
</dbReference>
<evidence type="ECO:0000256" key="7">
    <source>
        <dbReference type="SAM" id="MobiDB-lite"/>
    </source>
</evidence>
<dbReference type="PANTHER" id="PTHR42693">
    <property type="entry name" value="ARYLSULFATASE FAMILY MEMBER"/>
    <property type="match status" value="1"/>
</dbReference>
<dbReference type="Gene3D" id="3.30.1120.10">
    <property type="match status" value="1"/>
</dbReference>
<dbReference type="InterPro" id="IPR017850">
    <property type="entry name" value="Alkaline_phosphatase_core_sf"/>
</dbReference>
<evidence type="ECO:0000256" key="4">
    <source>
        <dbReference type="ARBA" id="ARBA00022729"/>
    </source>
</evidence>
<evidence type="ECO:0000256" key="1">
    <source>
        <dbReference type="ARBA" id="ARBA00001913"/>
    </source>
</evidence>
<keyword evidence="6" id="KW-0106">Calcium</keyword>
<dbReference type="EMBL" id="SDWS01000007">
    <property type="protein sequence ID" value="RYB89391.1"/>
    <property type="molecule type" value="Genomic_DNA"/>
</dbReference>
<dbReference type="Gene3D" id="3.40.720.10">
    <property type="entry name" value="Alkaline Phosphatase, subunit A"/>
    <property type="match status" value="1"/>
</dbReference>
<reference evidence="10 11" key="1">
    <citation type="submission" date="2019-01" db="EMBL/GenBank/DDBJ databases">
        <title>Novel species of Nocardioides.</title>
        <authorList>
            <person name="Liu Q."/>
            <person name="Xin Y.-H."/>
        </authorList>
    </citation>
    <scope>NUCLEOTIDE SEQUENCE [LARGE SCALE GENOMIC DNA]</scope>
    <source>
        <strain evidence="10 11">HLT3-15</strain>
    </source>
</reference>
<evidence type="ECO:0000259" key="9">
    <source>
        <dbReference type="Pfam" id="PF00884"/>
    </source>
</evidence>
<gene>
    <name evidence="10" type="ORF">EUA06_15530</name>
</gene>
<dbReference type="PANTHER" id="PTHR42693:SF42">
    <property type="entry name" value="ARYLSULFATASE G"/>
    <property type="match status" value="1"/>
</dbReference>
<dbReference type="GO" id="GO:0046872">
    <property type="term" value="F:metal ion binding"/>
    <property type="evidence" value="ECO:0007669"/>
    <property type="project" value="UniProtKB-KW"/>
</dbReference>
<evidence type="ECO:0000256" key="3">
    <source>
        <dbReference type="ARBA" id="ARBA00022723"/>
    </source>
</evidence>
<feature type="domain" description="Sulfatase N-terminal" evidence="9">
    <location>
        <begin position="45"/>
        <end position="425"/>
    </location>
</feature>
<organism evidence="10 11">
    <name type="scientific">Nocardioides glacieisoli</name>
    <dbReference type="NCBI Taxonomy" id="1168730"/>
    <lineage>
        <taxon>Bacteria</taxon>
        <taxon>Bacillati</taxon>
        <taxon>Actinomycetota</taxon>
        <taxon>Actinomycetes</taxon>
        <taxon>Propionibacteriales</taxon>
        <taxon>Nocardioidaceae</taxon>
        <taxon>Nocardioides</taxon>
    </lineage>
</organism>
<dbReference type="OrthoDB" id="9777306at2"/>
<dbReference type="InterPro" id="IPR024607">
    <property type="entry name" value="Sulfatase_CS"/>
</dbReference>
<evidence type="ECO:0000313" key="10">
    <source>
        <dbReference type="EMBL" id="RYB89391.1"/>
    </source>
</evidence>
<dbReference type="PROSITE" id="PS00149">
    <property type="entry name" value="SULFATASE_2"/>
    <property type="match status" value="1"/>
</dbReference>
<sequence>MPSRKLITAIATPAVLTLASVAPALSTTPVSTASAAAAPAQAPRPNLVFIMADDLGWADLSTGLTNGGYGNDYNETPRIDQLAEEGQVFTEAYASVQCSPTRTALHTGQYATRPTNNVYAVGAVTGPASAPLRGVTQGRLGEDGRTAVPVGYQTLGETLQKAGYATGYSGKFHVAGSAEEIVTGHGFDENWGGSQNSHATYYFATNDQFNDSVSPSLDQFAGDYTQAYVDENIAPYSVGVSEAQLDALVGTDKHVTDAQTDAALDFMDRSKDEPFLAWVSEFAPHFPVNNAQARSDLLAKYQAKTAGQSPAKPSYGALTEGVDQSVARIVDYLEETPDPRNGGKPLADNTVVIFTSDNGGEEDPVNSGADNGPLREDKGQMYEGGIRVPWIVWSKNADLVRGGGRSNETIINSTDLYTTLASYAQAALPAGVPMDGIDLTPAFGKGTKINRTHFHHLPGYVGVQRPSSLVRDGRWKLYYQYTDGSFALYDLSKDLGETTDLAAQKPGLVHQLGEQLITWLDETDAPLATLRAGQPTRVIEGFTGTTYADGEVTRHRGDTLTIAAGDPVPFVLPKP</sequence>
<comment type="cofactor">
    <cofactor evidence="1">
        <name>Ca(2+)</name>
        <dbReference type="ChEBI" id="CHEBI:29108"/>
    </cofactor>
</comment>
<feature type="region of interest" description="Disordered" evidence="7">
    <location>
        <begin position="356"/>
        <end position="377"/>
    </location>
</feature>
<evidence type="ECO:0000313" key="11">
    <source>
        <dbReference type="Proteomes" id="UP000291838"/>
    </source>
</evidence>